<dbReference type="eggNOG" id="ENOG5030MXQ">
    <property type="taxonomic scope" value="Bacteria"/>
</dbReference>
<dbReference type="HOGENOM" id="CLU_1854175_0_0_11"/>
<dbReference type="EMBL" id="FR845719">
    <property type="protein sequence ID" value="CCA55374.1"/>
    <property type="molecule type" value="Genomic_DNA"/>
</dbReference>
<dbReference type="Proteomes" id="UP000006854">
    <property type="component" value="Chromosome"/>
</dbReference>
<proteinExistence type="predicted"/>
<sequence>MIPGIRVGHGAREHIAISTTLTFADGLDLIAVERVVNGGNADLTDAEKAEAGRRLQARDVPQAEISRRIGLSLSTVQAWAKNGWVVPSSSVETAPLDIGNASHGRSGYTKGCRCLRCRTGARDAARQRRAAKRQQTAA</sequence>
<keyword evidence="2" id="KW-1185">Reference proteome</keyword>
<evidence type="ECO:0000313" key="1">
    <source>
        <dbReference type="EMBL" id="CCA55374.1"/>
    </source>
</evidence>
<accession>F2RKY5</accession>
<protein>
    <submittedName>
        <fullName evidence="1">Uncharacterized protein</fullName>
    </submittedName>
</protein>
<reference evidence="1 2" key="1">
    <citation type="journal article" date="2011" name="BMC Genomics">
        <title>Genome-wide analysis of the role of GlnR in Streptomyces venezuelae provides new insights into global nitrogen regulation in actinomycetes.</title>
        <authorList>
            <person name="Pullan S.T."/>
            <person name="Bibb M.J."/>
            <person name="Merrick M."/>
        </authorList>
    </citation>
    <scope>NUCLEOTIDE SEQUENCE [LARGE SCALE GENOMIC DNA]</scope>
    <source>
        <strain evidence="2">ATCC 10712 / CBS 650.69 / DSM 40230 / JCM 4526 / NBRC 13096 / PD 04745</strain>
    </source>
</reference>
<dbReference type="GO" id="GO:0043565">
    <property type="term" value="F:sequence-specific DNA binding"/>
    <property type="evidence" value="ECO:0007669"/>
    <property type="project" value="InterPro"/>
</dbReference>
<dbReference type="RefSeq" id="WP_015033292.1">
    <property type="nucleotide sequence ID" value="NC_018750.1"/>
</dbReference>
<dbReference type="PATRIC" id="fig|953739.5.peg.4248"/>
<dbReference type="KEGG" id="sve:SVEN_2088"/>
<name>F2RKY5_STRVP</name>
<dbReference type="InterPro" id="IPR010921">
    <property type="entry name" value="Trp_repressor/repl_initiator"/>
</dbReference>
<gene>
    <name evidence="1" type="ordered locus">SVEN_2088</name>
</gene>
<evidence type="ECO:0000313" key="2">
    <source>
        <dbReference type="Proteomes" id="UP000006854"/>
    </source>
</evidence>
<dbReference type="STRING" id="953739.SVEN_2088"/>
<organism evidence="1 2">
    <name type="scientific">Streptomyces venezuelae (strain ATCC 10712 / CBS 650.69 / DSM 40230 / JCM 4526 / NBRC 13096 / PD 04745)</name>
    <dbReference type="NCBI Taxonomy" id="953739"/>
    <lineage>
        <taxon>Bacteria</taxon>
        <taxon>Bacillati</taxon>
        <taxon>Actinomycetota</taxon>
        <taxon>Actinomycetes</taxon>
        <taxon>Kitasatosporales</taxon>
        <taxon>Streptomycetaceae</taxon>
        <taxon>Streptomyces</taxon>
    </lineage>
</organism>
<dbReference type="SUPFAM" id="SSF48295">
    <property type="entry name" value="TrpR-like"/>
    <property type="match status" value="1"/>
</dbReference>
<dbReference type="GeneID" id="51862661"/>
<dbReference type="AlphaFoldDB" id="F2RKY5"/>